<feature type="compositionally biased region" description="Low complexity" evidence="1">
    <location>
        <begin position="180"/>
        <end position="191"/>
    </location>
</feature>
<evidence type="ECO:0000313" key="4">
    <source>
        <dbReference type="Proteomes" id="UP000318081"/>
    </source>
</evidence>
<proteinExistence type="predicted"/>
<evidence type="ECO:0000256" key="1">
    <source>
        <dbReference type="SAM" id="MobiDB-lite"/>
    </source>
</evidence>
<feature type="region of interest" description="Disordered" evidence="1">
    <location>
        <begin position="71"/>
        <end position="217"/>
    </location>
</feature>
<feature type="compositionally biased region" description="Low complexity" evidence="1">
    <location>
        <begin position="97"/>
        <end position="111"/>
    </location>
</feature>
<keyword evidence="2" id="KW-0812">Transmembrane</keyword>
<protein>
    <recommendedName>
        <fullName evidence="5">J domain-containing protein</fullName>
    </recommendedName>
</protein>
<gene>
    <name evidence="3" type="ORF">TBK1r_73460</name>
</gene>
<feature type="compositionally biased region" description="Pro residues" evidence="1">
    <location>
        <begin position="318"/>
        <end position="347"/>
    </location>
</feature>
<feature type="compositionally biased region" description="Pro residues" evidence="1">
    <location>
        <begin position="378"/>
        <end position="388"/>
    </location>
</feature>
<feature type="compositionally biased region" description="Basic and acidic residues" evidence="1">
    <location>
        <begin position="267"/>
        <end position="284"/>
    </location>
</feature>
<keyword evidence="4" id="KW-1185">Reference proteome</keyword>
<name>A0ABX5Y839_9BACT</name>
<evidence type="ECO:0000313" key="3">
    <source>
        <dbReference type="EMBL" id="QDV88314.1"/>
    </source>
</evidence>
<feature type="region of interest" description="Disordered" evidence="1">
    <location>
        <begin position="261"/>
        <end position="389"/>
    </location>
</feature>
<keyword evidence="2" id="KW-1133">Transmembrane helix</keyword>
<dbReference type="RefSeq" id="WP_419580699.1">
    <property type="nucleotide sequence ID" value="NZ_CP036432.1"/>
</dbReference>
<feature type="transmembrane region" description="Helical" evidence="2">
    <location>
        <begin position="222"/>
        <end position="243"/>
    </location>
</feature>
<evidence type="ECO:0008006" key="5">
    <source>
        <dbReference type="Google" id="ProtNLM"/>
    </source>
</evidence>
<dbReference type="PRINTS" id="PR01217">
    <property type="entry name" value="PRICHEXTENSN"/>
</dbReference>
<dbReference type="Proteomes" id="UP000318081">
    <property type="component" value="Chromosome"/>
</dbReference>
<accession>A0ABX5Y839</accession>
<dbReference type="EMBL" id="CP036432">
    <property type="protein sequence ID" value="QDV88314.1"/>
    <property type="molecule type" value="Genomic_DNA"/>
</dbReference>
<organism evidence="3 4">
    <name type="scientific">Stieleria magnilauensis</name>
    <dbReference type="NCBI Taxonomy" id="2527963"/>
    <lineage>
        <taxon>Bacteria</taxon>
        <taxon>Pseudomonadati</taxon>
        <taxon>Planctomycetota</taxon>
        <taxon>Planctomycetia</taxon>
        <taxon>Pirellulales</taxon>
        <taxon>Pirellulaceae</taxon>
        <taxon>Stieleria</taxon>
    </lineage>
</organism>
<feature type="compositionally biased region" description="Polar residues" evidence="1">
    <location>
        <begin position="302"/>
        <end position="316"/>
    </location>
</feature>
<sequence>MSASKLSDLLPIRTSADKPNAYQVFGLKSGESDPAKITAAMQRVYEGLKQSKPTADPLVWKQAAKLAEAARKQLEDPQQRRALDASLGVAVDTARESGPSTDSGTASATAAEPDDPLASLLPRSKPLPTSAAGSSTDGAPATRAAAVLGVPPGLATPATDRSGNAPTAAVPALGTPPLGTPATSADPTTASQPGGQPASGNAPIPWSPPKPKKKRRRKKTGLFLFGVFVLVMLGAIIGLLQFLTQGGQIALRPDGLPADNGVVVAEPRPDSDRPLPTAADRDGVLGEVAASGIADSLRKPNSAATTNPGRESSNVDPPTSPTPTPTNPTPTPTNPTPTPTSPTPTSPTPASMMPPVGMSIPETPMTPEPPATGSTPSTPTPTAPPTPAPAMTAERVAANQAKIEAVQQLIRTADWDQMKPAAEALTKLDLDAEQSKRASALYDIADLATFYRGAIGRGLATLNTGSTFDYVEGLPVIVVEVSPEMLAIQFNKRTRSFTVDDMPPRLTEKITSFALSPERPDAVAGQALYRLIHPKWRVEYRDDTFAQLAAIDGQLEQVDTAMLQQVAKELFSE</sequence>
<reference evidence="3 4" key="1">
    <citation type="submission" date="2019-02" db="EMBL/GenBank/DDBJ databases">
        <title>Deep-cultivation of Planctomycetes and their phenomic and genomic characterization uncovers novel biology.</title>
        <authorList>
            <person name="Wiegand S."/>
            <person name="Jogler M."/>
            <person name="Boedeker C."/>
            <person name="Pinto D."/>
            <person name="Vollmers J."/>
            <person name="Rivas-Marin E."/>
            <person name="Kohn T."/>
            <person name="Peeters S.H."/>
            <person name="Heuer A."/>
            <person name="Rast P."/>
            <person name="Oberbeckmann S."/>
            <person name="Bunk B."/>
            <person name="Jeske O."/>
            <person name="Meyerdierks A."/>
            <person name="Storesund J.E."/>
            <person name="Kallscheuer N."/>
            <person name="Luecker S."/>
            <person name="Lage O.M."/>
            <person name="Pohl T."/>
            <person name="Merkel B.J."/>
            <person name="Hornburger P."/>
            <person name="Mueller R.-W."/>
            <person name="Bruemmer F."/>
            <person name="Labrenz M."/>
            <person name="Spormann A.M."/>
            <person name="Op den Camp H."/>
            <person name="Overmann J."/>
            <person name="Amann R."/>
            <person name="Jetten M.S.M."/>
            <person name="Mascher T."/>
            <person name="Medema M.H."/>
            <person name="Devos D.P."/>
            <person name="Kaster A.-K."/>
            <person name="Ovreas L."/>
            <person name="Rohde M."/>
            <person name="Galperin M.Y."/>
            <person name="Jogler C."/>
        </authorList>
    </citation>
    <scope>NUCLEOTIDE SEQUENCE [LARGE SCALE GENOMIC DNA]</scope>
    <source>
        <strain evidence="3 4">TBK1r</strain>
    </source>
</reference>
<keyword evidence="2" id="KW-0472">Membrane</keyword>
<feature type="compositionally biased region" description="Basic and acidic residues" evidence="1">
    <location>
        <begin position="71"/>
        <end position="83"/>
    </location>
</feature>
<evidence type="ECO:0000256" key="2">
    <source>
        <dbReference type="SAM" id="Phobius"/>
    </source>
</evidence>